<dbReference type="PANTHER" id="PTHR11510">
    <property type="entry name" value="MYO-INOSITOL-1 PHOSPHATE SYNTHASE"/>
    <property type="match status" value="1"/>
</dbReference>
<proteinExistence type="inferred from homology"/>
<evidence type="ECO:0000259" key="7">
    <source>
        <dbReference type="Pfam" id="PF00892"/>
    </source>
</evidence>
<dbReference type="EMBL" id="JALLBG020000130">
    <property type="protein sequence ID" value="KAL3763020.1"/>
    <property type="molecule type" value="Genomic_DNA"/>
</dbReference>
<evidence type="ECO:0000256" key="2">
    <source>
        <dbReference type="ARBA" id="ARBA00001911"/>
    </source>
</evidence>
<protein>
    <recommendedName>
        <fullName evidence="5">inositol-3-phosphate synthase</fullName>
        <ecNumber evidence="5">5.5.1.4</ecNumber>
    </recommendedName>
</protein>
<keyword evidence="6" id="KW-0398">Inositol biosynthesis</keyword>
<feature type="domain" description="EamA" evidence="7">
    <location>
        <begin position="769"/>
        <end position="910"/>
    </location>
</feature>
<comment type="catalytic activity">
    <reaction evidence="1">
        <text>D-glucose 6-phosphate = 1D-myo-inositol 3-phosphate</text>
        <dbReference type="Rhea" id="RHEA:10716"/>
        <dbReference type="ChEBI" id="CHEBI:58401"/>
        <dbReference type="ChEBI" id="CHEBI:61548"/>
        <dbReference type="EC" id="5.5.1.4"/>
    </reaction>
</comment>
<evidence type="ECO:0000256" key="6">
    <source>
        <dbReference type="ARBA" id="ARBA00022550"/>
    </source>
</evidence>
<feature type="domain" description="Myo-inositol-1-phosphate synthase GAPDH-like" evidence="8">
    <location>
        <begin position="276"/>
        <end position="380"/>
    </location>
</feature>
<comment type="cofactor">
    <cofactor evidence="2">
        <name>NAD(+)</name>
        <dbReference type="ChEBI" id="CHEBI:57540"/>
    </cofactor>
</comment>
<comment type="pathway">
    <text evidence="3">Polyol metabolism; myo-inositol biosynthesis; myo-inositol from D-glucose 6-phosphate: step 1/2.</text>
</comment>
<gene>
    <name evidence="9" type="ORF">ACHAWU_001167</name>
</gene>
<comment type="caution">
    <text evidence="9">The sequence shown here is derived from an EMBL/GenBank/DDBJ whole genome shotgun (WGS) entry which is preliminary data.</text>
</comment>
<dbReference type="InterPro" id="IPR013021">
    <property type="entry name" value="Myo-inos-1-P_Synthase_GAPDH"/>
</dbReference>
<evidence type="ECO:0000259" key="8">
    <source>
        <dbReference type="Pfam" id="PF01658"/>
    </source>
</evidence>
<evidence type="ECO:0000313" key="9">
    <source>
        <dbReference type="EMBL" id="KAL3763020.1"/>
    </source>
</evidence>
<dbReference type="Proteomes" id="UP001530293">
    <property type="component" value="Unassembled WGS sequence"/>
</dbReference>
<evidence type="ECO:0000256" key="3">
    <source>
        <dbReference type="ARBA" id="ARBA00005117"/>
    </source>
</evidence>
<dbReference type="Gene3D" id="3.40.50.720">
    <property type="entry name" value="NAD(P)-binding Rossmann-like Domain"/>
    <property type="match status" value="1"/>
</dbReference>
<dbReference type="Pfam" id="PF01658">
    <property type="entry name" value="Inos-1-P_synth"/>
    <property type="match status" value="1"/>
</dbReference>
<dbReference type="SUPFAM" id="SSF103481">
    <property type="entry name" value="Multidrug resistance efflux transporter EmrE"/>
    <property type="match status" value="1"/>
</dbReference>
<dbReference type="EC" id="5.5.1.4" evidence="5"/>
<dbReference type="SUPFAM" id="SSF51735">
    <property type="entry name" value="NAD(P)-binding Rossmann-fold domains"/>
    <property type="match status" value="1"/>
</dbReference>
<dbReference type="InterPro" id="IPR037185">
    <property type="entry name" value="EmrE-like"/>
</dbReference>
<evidence type="ECO:0000256" key="5">
    <source>
        <dbReference type="ARBA" id="ARBA00012125"/>
    </source>
</evidence>
<keyword evidence="10" id="KW-1185">Reference proteome</keyword>
<reference evidence="9 10" key="1">
    <citation type="submission" date="2024-10" db="EMBL/GenBank/DDBJ databases">
        <title>Updated reference genomes for cyclostephanoid diatoms.</title>
        <authorList>
            <person name="Roberts W.R."/>
            <person name="Alverson A.J."/>
        </authorList>
    </citation>
    <scope>NUCLEOTIDE SEQUENCE [LARGE SCALE GENOMIC DNA]</scope>
    <source>
        <strain evidence="9 10">AJA232-27</strain>
    </source>
</reference>
<dbReference type="AlphaFoldDB" id="A0ABD3MR95"/>
<dbReference type="SUPFAM" id="SSF55347">
    <property type="entry name" value="Glyceraldehyde-3-phosphate dehydrogenase-like, C-terminal domain"/>
    <property type="match status" value="1"/>
</dbReference>
<evidence type="ECO:0000313" key="10">
    <source>
        <dbReference type="Proteomes" id="UP001530293"/>
    </source>
</evidence>
<organism evidence="9 10">
    <name type="scientific">Discostella pseudostelligera</name>
    <dbReference type="NCBI Taxonomy" id="259834"/>
    <lineage>
        <taxon>Eukaryota</taxon>
        <taxon>Sar</taxon>
        <taxon>Stramenopiles</taxon>
        <taxon>Ochrophyta</taxon>
        <taxon>Bacillariophyta</taxon>
        <taxon>Coscinodiscophyceae</taxon>
        <taxon>Thalassiosirophycidae</taxon>
        <taxon>Stephanodiscales</taxon>
        <taxon>Stephanodiscaceae</taxon>
        <taxon>Discostella</taxon>
    </lineage>
</organism>
<dbReference type="Pfam" id="PF07994">
    <property type="entry name" value="NAD_binding_5"/>
    <property type="match status" value="1"/>
</dbReference>
<evidence type="ECO:0000256" key="4">
    <source>
        <dbReference type="ARBA" id="ARBA00010813"/>
    </source>
</evidence>
<dbReference type="InterPro" id="IPR000620">
    <property type="entry name" value="EamA_dom"/>
</dbReference>
<dbReference type="InterPro" id="IPR002587">
    <property type="entry name" value="Myo-inos-1-P_Synthase"/>
</dbReference>
<accession>A0ABD3MR95</accession>
<dbReference type="GO" id="GO:0004512">
    <property type="term" value="F:inositol-3-phosphate synthase activity"/>
    <property type="evidence" value="ECO:0007669"/>
    <property type="project" value="UniProtKB-EC"/>
</dbReference>
<dbReference type="GO" id="GO:0006021">
    <property type="term" value="P:inositol biosynthetic process"/>
    <property type="evidence" value="ECO:0007669"/>
    <property type="project" value="UniProtKB-KW"/>
</dbReference>
<comment type="similarity">
    <text evidence="4">Belongs to the myo-inositol 1-phosphate synthase family.</text>
</comment>
<dbReference type="Gene3D" id="3.30.360.10">
    <property type="entry name" value="Dihydrodipicolinate Reductase, domain 2"/>
    <property type="match status" value="1"/>
</dbReference>
<dbReference type="Pfam" id="PF00892">
    <property type="entry name" value="EamA"/>
    <property type="match status" value="1"/>
</dbReference>
<name>A0ABD3MR95_9STRA</name>
<dbReference type="InterPro" id="IPR036291">
    <property type="entry name" value="NAD(P)-bd_dom_sf"/>
</dbReference>
<sequence length="927" mass="100803">MQVVSTGILIVGLGGNNGVTLLAGKIANCKNLSWETSSTGRMSANWFGCLTQIPSRGIHGGVGYRGRIPGLADANNAIVGGWDIRPTKLGQALYDCRVLEPDLVRQVRDEMDQMEIMEGVWDPSFIGESQYATATHVVSGEDNISTRTRLDRIRRDIRNWKEKHNVNGHTTVIWSASVERISETDYNSPDDLLSAVYDDSNTDDISPSMLYAVASALEGCSFVNGGSQNTLSSALTSLFDHVSYRRPDAPSSSILSKFAPYSTTRAYCLGTDYKAGQTKFKTAAVEYLRALGLSPRVIASSNHLGNNDMLNLTTKKTLNAKMRVKSDIFGPWEEKDLDHKVCVMYTPYIGDEKRDFVEYTSLGFLGSPHTMVTYTRCMDSILCVPLMVDAAIWCDYFVNHDVSSGDVARATAYLFKVPEGEARGVDPGFFNQMKELDDVLEQSLRDGKKDATKDIFALGVSRGIITEEQAAELRVSSFVGTGKHNAWAWAFTRPLTRRIDNHLGVRMHRPRYHVVNERSLINRLLATNIDEINDIITIRRGDIEGASSASPPQQVEENTQVPVDVTGMPTMQVFSVEENDNAKQTYHRGIATVGFITVLFASNSPALHSAFAMTSSDNPPPVLLINAVVTVFGCMGVILTSPFLAKYVPDPSKIQLSTNPISTNDDSTSSSITFINNFIQSMGPTTLAGAELGLWKTLGTTANIWGLSQTSADHGAFLIQLTTLIVPIAQGLSGVPIPTRIWTAIGLALGGVFIFTQDPNQADCATLQGDLLCVLAAIFYATYDLRLFKWGKIVPTNELITTKMITQSALSIGLLFLSGRDGTLDFVSHASFHDLELVGVVTLWSGLAVNCLAPYLQVSGQQAVGPSRAQIIYASQPLWAAIMSFFLLGERIGTGGLLGGSAFLGAIFLAATAELPDPDCPVEECEV</sequence>
<evidence type="ECO:0000256" key="1">
    <source>
        <dbReference type="ARBA" id="ARBA00000113"/>
    </source>
</evidence>